<dbReference type="InterPro" id="IPR019734">
    <property type="entry name" value="TPR_rpt"/>
</dbReference>
<dbReference type="PROSITE" id="PS50005">
    <property type="entry name" value="TPR"/>
    <property type="match status" value="2"/>
</dbReference>
<dbReference type="PROSITE" id="PS50011">
    <property type="entry name" value="PROTEIN_KINASE_DOM"/>
    <property type="match status" value="1"/>
</dbReference>
<dbReference type="InterPro" id="IPR027417">
    <property type="entry name" value="P-loop_NTPase"/>
</dbReference>
<keyword evidence="1 4" id="KW-0547">Nucleotide-binding</keyword>
<keyword evidence="2 4" id="KW-0067">ATP-binding</keyword>
<organism evidence="6 7">
    <name type="scientific">candidate division CSSED10-310 bacterium</name>
    <dbReference type="NCBI Taxonomy" id="2855610"/>
    <lineage>
        <taxon>Bacteria</taxon>
        <taxon>Bacteria division CSSED10-310</taxon>
    </lineage>
</organism>
<keyword evidence="3" id="KW-0802">TPR repeat</keyword>
<dbReference type="InterPro" id="IPR000719">
    <property type="entry name" value="Prot_kinase_dom"/>
</dbReference>
<dbReference type="SUPFAM" id="SSF56112">
    <property type="entry name" value="Protein kinase-like (PK-like)"/>
    <property type="match status" value="1"/>
</dbReference>
<dbReference type="Gene3D" id="1.25.40.10">
    <property type="entry name" value="Tetratricopeptide repeat domain"/>
    <property type="match status" value="2"/>
</dbReference>
<evidence type="ECO:0000313" key="7">
    <source>
        <dbReference type="Proteomes" id="UP001594351"/>
    </source>
</evidence>
<gene>
    <name evidence="6" type="ORF">ACFL27_23720</name>
</gene>
<feature type="domain" description="Protein kinase" evidence="5">
    <location>
        <begin position="11"/>
        <end position="346"/>
    </location>
</feature>
<dbReference type="InterPro" id="IPR041664">
    <property type="entry name" value="AAA_16"/>
</dbReference>
<dbReference type="InterPro" id="IPR008271">
    <property type="entry name" value="Ser/Thr_kinase_AS"/>
</dbReference>
<dbReference type="PANTHER" id="PTHR16305">
    <property type="entry name" value="TESTICULAR SOLUBLE ADENYLYL CYCLASE"/>
    <property type="match status" value="1"/>
</dbReference>
<dbReference type="Proteomes" id="UP001594351">
    <property type="component" value="Unassembled WGS sequence"/>
</dbReference>
<dbReference type="Gene3D" id="1.10.510.10">
    <property type="entry name" value="Transferase(Phosphotransferase) domain 1"/>
    <property type="match status" value="2"/>
</dbReference>
<dbReference type="Pfam" id="PF13424">
    <property type="entry name" value="TPR_12"/>
    <property type="match status" value="2"/>
</dbReference>
<name>A0ABV6Z459_UNCC1</name>
<dbReference type="Gene3D" id="3.40.50.300">
    <property type="entry name" value="P-loop containing nucleotide triphosphate hydrolases"/>
    <property type="match status" value="1"/>
</dbReference>
<dbReference type="InterPro" id="IPR011990">
    <property type="entry name" value="TPR-like_helical_dom_sf"/>
</dbReference>
<feature type="binding site" evidence="4">
    <location>
        <position position="40"/>
    </location>
    <ligand>
        <name>ATP</name>
        <dbReference type="ChEBI" id="CHEBI:30616"/>
    </ligand>
</feature>
<feature type="repeat" description="TPR" evidence="3">
    <location>
        <begin position="946"/>
        <end position="979"/>
    </location>
</feature>
<dbReference type="SUPFAM" id="SSF52540">
    <property type="entry name" value="P-loop containing nucleoside triphosphate hydrolases"/>
    <property type="match status" value="1"/>
</dbReference>
<keyword evidence="7" id="KW-1185">Reference proteome</keyword>
<proteinExistence type="predicted"/>
<dbReference type="Pfam" id="PF00069">
    <property type="entry name" value="Pkinase"/>
    <property type="match status" value="2"/>
</dbReference>
<dbReference type="SUPFAM" id="SSF48452">
    <property type="entry name" value="TPR-like"/>
    <property type="match status" value="3"/>
</dbReference>
<evidence type="ECO:0000313" key="6">
    <source>
        <dbReference type="EMBL" id="MFC1853218.1"/>
    </source>
</evidence>
<evidence type="ECO:0000256" key="2">
    <source>
        <dbReference type="ARBA" id="ARBA00022840"/>
    </source>
</evidence>
<comment type="caution">
    <text evidence="6">The sequence shown here is derived from an EMBL/GenBank/DDBJ whole genome shotgun (WGS) entry which is preliminary data.</text>
</comment>
<dbReference type="PANTHER" id="PTHR16305:SF28">
    <property type="entry name" value="GUANYLATE CYCLASE DOMAIN-CONTAINING PROTEIN"/>
    <property type="match status" value="1"/>
</dbReference>
<dbReference type="InterPro" id="IPR011009">
    <property type="entry name" value="Kinase-like_dom_sf"/>
</dbReference>
<dbReference type="PROSITE" id="PS00107">
    <property type="entry name" value="PROTEIN_KINASE_ATP"/>
    <property type="match status" value="1"/>
</dbReference>
<dbReference type="InterPro" id="IPR017441">
    <property type="entry name" value="Protein_kinase_ATP_BS"/>
</dbReference>
<reference evidence="6 7" key="1">
    <citation type="submission" date="2024-09" db="EMBL/GenBank/DDBJ databases">
        <title>Laminarin stimulates single cell rates of sulfate reduction while oxygen inhibits transcriptomic activity in coastal marine sediment.</title>
        <authorList>
            <person name="Lindsay M."/>
            <person name="Orcutt B."/>
            <person name="Emerson D."/>
            <person name="Stepanauskas R."/>
            <person name="D'Angelo T."/>
        </authorList>
    </citation>
    <scope>NUCLEOTIDE SEQUENCE [LARGE SCALE GENOMIC DNA]</scope>
    <source>
        <strain evidence="6">SAG AM-311-K15</strain>
    </source>
</reference>
<dbReference type="PROSITE" id="PS00108">
    <property type="entry name" value="PROTEIN_KINASE_ST"/>
    <property type="match status" value="1"/>
</dbReference>
<dbReference type="SMART" id="SM00220">
    <property type="entry name" value="S_TKc"/>
    <property type="match status" value="1"/>
</dbReference>
<dbReference type="Pfam" id="PF13191">
    <property type="entry name" value="AAA_16"/>
    <property type="match status" value="1"/>
</dbReference>
<keyword evidence="6" id="KW-0808">Transferase</keyword>
<dbReference type="SMART" id="SM00028">
    <property type="entry name" value="TPR"/>
    <property type="match status" value="7"/>
</dbReference>
<dbReference type="EMBL" id="JBHPBY010000449">
    <property type="protein sequence ID" value="MFC1853218.1"/>
    <property type="molecule type" value="Genomic_DNA"/>
</dbReference>
<evidence type="ECO:0000256" key="3">
    <source>
        <dbReference type="PROSITE-ProRule" id="PRU00339"/>
    </source>
</evidence>
<keyword evidence="6" id="KW-0418">Kinase</keyword>
<evidence type="ECO:0000256" key="4">
    <source>
        <dbReference type="PROSITE-ProRule" id="PRU10141"/>
    </source>
</evidence>
<protein>
    <submittedName>
        <fullName evidence="6">Serine/threonine-protein kinase PknK</fullName>
    </submittedName>
</protein>
<evidence type="ECO:0000256" key="1">
    <source>
        <dbReference type="ARBA" id="ARBA00022741"/>
    </source>
</evidence>
<accession>A0ABV6Z459</accession>
<feature type="repeat" description="TPR" evidence="3">
    <location>
        <begin position="986"/>
        <end position="1019"/>
    </location>
</feature>
<sequence length="1321" mass="149335">MLNKQHHIASYRIEELLGQGGMGSVYLCQHQESHQFVALKTIRVTDELQIQGIRREIHGLRRINHSGIVRILDEGIYEGCPWYTMELLEGLTLRQCITGIKKHCAKLGAREQSEPGENSEDKTGNLSPAFHSCWTLSLGSLQKTGMRPRELPESDDGKIEIITSIQTNQHYRNIHKRRFPSICSFIFSLCTTLAYLHGEGIVHRDLKPDNIFVKPDGSPVIVDFGLITEFSSAASRETLSVESGTVGTLPYMAPEQIRGDLVDARADLYSLGCIFYELLTGHLPFVGIRTNQIIKAHLYSEPVPPSKFEKALPPEIDNLVLALLAKKPQDRLGYADKIAAVVSQYMSASMIHDTGPRPRAYLYRSQFVGREDLSSTLDGFLNDLTCGSGKLLILQGVSGIGKTRLAMEFGRKVAQQNIRVLTGECLEFGAQPLEAFRKLLQRIADNCRELGKETADRVFGKRGKVLAEYESSIRDLPGQDLYDEPEVLSPDAERFRLFLYLIEVLKSFTENGLLLVIIDDLQWIDDLGGGFLEFLVHGAHLNNSPVLFMGLVRGEERCENIKKIIRMPDVPVLTVDRLADNDVYSIIGNMLALSSPPKQFCRFLSQYTEGNPFFLAEYLRTAVYEGLLWRDQLGFWQIGTTFDESADSETISQGLPLPRSLSELIQKRIHRISKTSRFVARAAAVVGRDVQFLLIWDITALDEATVIDAFEELELFHILEKLVPGTWRFTHDSIRNAVYADIVVNDLPALHQAAASSIENLFRSNRDEYLAELGSHWEKAGQHDKARQYYLLSARRAKKKYTYVEAEKMYRAFLNLTREPTPERITISNELADELFHHLGMNQKAISLYQSAINDAQLLGDRFLEVKCMSLLGKVYLATGALEEAHILSSQVLEMVKEIADYETECANLSTMAGIYRYRGLMAEALRYYNLSLTVAQENCDLKLESSILMGIGLLYFEKSQIQNALTCYHKAQKLAHSIKDRKTEARTLNGLALLYCEQGFMDKSLELYQRAISLAKEIGDRQLEGVAIGNLALFHNRQSQYQEALLFNQKALDIAREVGDRIIEGRTIGNRGTIYQLMGQLDEALKYYDPSLLIARELRDRRTESRNLCNIASIHNIQGAHQKARHIYEQAIGIVREIGDRRVEGSITGSLAELYVIEGALEIADELFKKSLSVLEEVGDQFYRGTLLTAYASMIRRALGDYQDAAHKLNQAQEIMENIKNRYQLAMVLVERGHLELAQGRPADKYIAEVNDLVQQLQVGHESQLSRFMKRLLEAQALFEKGEHNRLFRGECWSSFSSGIKQWLIKNGQLPAQLHSSEKE</sequence>
<dbReference type="GO" id="GO:0016301">
    <property type="term" value="F:kinase activity"/>
    <property type="evidence" value="ECO:0007669"/>
    <property type="project" value="UniProtKB-KW"/>
</dbReference>
<dbReference type="CDD" id="cd14014">
    <property type="entry name" value="STKc_PknB_like"/>
    <property type="match status" value="1"/>
</dbReference>
<evidence type="ECO:0000259" key="5">
    <source>
        <dbReference type="PROSITE" id="PS50011"/>
    </source>
</evidence>